<keyword evidence="2" id="KW-1185">Reference proteome</keyword>
<dbReference type="Proteomes" id="UP000467841">
    <property type="component" value="Unassembled WGS sequence"/>
</dbReference>
<reference evidence="1" key="1">
    <citation type="submission" date="2020-01" db="EMBL/GenBank/DDBJ databases">
        <authorList>
            <person name="Mishra B."/>
        </authorList>
    </citation>
    <scope>NUCLEOTIDE SEQUENCE [LARGE SCALE GENOMIC DNA]</scope>
</reference>
<accession>A0A6D2KKN4</accession>
<dbReference type="EMBL" id="CACVBM020001695">
    <property type="protein sequence ID" value="CAA7057475.1"/>
    <property type="molecule type" value="Genomic_DNA"/>
</dbReference>
<protein>
    <submittedName>
        <fullName evidence="1">Uncharacterized protein</fullName>
    </submittedName>
</protein>
<name>A0A6D2KKN4_9BRAS</name>
<gene>
    <name evidence="1" type="ORF">MERR_LOCUS44711</name>
</gene>
<evidence type="ECO:0000313" key="2">
    <source>
        <dbReference type="Proteomes" id="UP000467841"/>
    </source>
</evidence>
<dbReference type="AlphaFoldDB" id="A0A6D2KKN4"/>
<organism evidence="1 2">
    <name type="scientific">Microthlaspi erraticum</name>
    <dbReference type="NCBI Taxonomy" id="1685480"/>
    <lineage>
        <taxon>Eukaryota</taxon>
        <taxon>Viridiplantae</taxon>
        <taxon>Streptophyta</taxon>
        <taxon>Embryophyta</taxon>
        <taxon>Tracheophyta</taxon>
        <taxon>Spermatophyta</taxon>
        <taxon>Magnoliopsida</taxon>
        <taxon>eudicotyledons</taxon>
        <taxon>Gunneridae</taxon>
        <taxon>Pentapetalae</taxon>
        <taxon>rosids</taxon>
        <taxon>malvids</taxon>
        <taxon>Brassicales</taxon>
        <taxon>Brassicaceae</taxon>
        <taxon>Coluteocarpeae</taxon>
        <taxon>Microthlaspi</taxon>
    </lineage>
</organism>
<sequence length="100" mass="11496">MFLRLAPHPQRFQELFIVSSCGYLVPQSPWRREHCSALGTWGVHPPLLVAQPPPWAHLGYSCTLINLLIHLFSFFFTSDSSLLFFPMLPQSQTLLARSHY</sequence>
<comment type="caution">
    <text evidence="1">The sequence shown here is derived from an EMBL/GenBank/DDBJ whole genome shotgun (WGS) entry which is preliminary data.</text>
</comment>
<proteinExistence type="predicted"/>
<evidence type="ECO:0000313" key="1">
    <source>
        <dbReference type="EMBL" id="CAA7057475.1"/>
    </source>
</evidence>